<gene>
    <name evidence="2" type="ORF">A6F49_11270</name>
</gene>
<dbReference type="RefSeq" id="WP_043058082.1">
    <property type="nucleotide sequence ID" value="NZ_LXEY01000019.1"/>
</dbReference>
<comment type="caution">
    <text evidence="2">The sequence shown here is derived from an EMBL/GenBank/DDBJ whole genome shotgun (WGS) entry which is preliminary data.</text>
</comment>
<dbReference type="EMBL" id="LXEY01000019">
    <property type="protein sequence ID" value="OAV60532.1"/>
    <property type="molecule type" value="Genomic_DNA"/>
</dbReference>
<feature type="domain" description="Helicase HerA central" evidence="1">
    <location>
        <begin position="5"/>
        <end position="111"/>
    </location>
</feature>
<dbReference type="STRING" id="1837282.A6F49_11270"/>
<dbReference type="InterPro" id="IPR027417">
    <property type="entry name" value="P-loop_NTPase"/>
</dbReference>
<organism evidence="2 3">
    <name type="scientific">Enteractinococcus helveticum</name>
    <dbReference type="NCBI Taxonomy" id="1837282"/>
    <lineage>
        <taxon>Bacteria</taxon>
        <taxon>Bacillati</taxon>
        <taxon>Actinomycetota</taxon>
        <taxon>Actinomycetes</taxon>
        <taxon>Micrococcales</taxon>
        <taxon>Micrococcaceae</taxon>
    </lineage>
</organism>
<dbReference type="Gene3D" id="3.40.50.300">
    <property type="entry name" value="P-loop containing nucleotide triphosphate hydrolases"/>
    <property type="match status" value="2"/>
</dbReference>
<dbReference type="Proteomes" id="UP000078292">
    <property type="component" value="Unassembled WGS sequence"/>
</dbReference>
<accession>A0A1B7LYR9</accession>
<dbReference type="PANTHER" id="PTHR42957">
    <property type="entry name" value="HELICASE MJ1565-RELATED"/>
    <property type="match status" value="1"/>
</dbReference>
<evidence type="ECO:0000313" key="3">
    <source>
        <dbReference type="Proteomes" id="UP000078292"/>
    </source>
</evidence>
<proteinExistence type="predicted"/>
<dbReference type="InterPro" id="IPR002789">
    <property type="entry name" value="HerA_central"/>
</dbReference>
<dbReference type="SUPFAM" id="SSF52540">
    <property type="entry name" value="P-loop containing nucleoside triphosphate hydrolases"/>
    <property type="match status" value="1"/>
</dbReference>
<evidence type="ECO:0000313" key="2">
    <source>
        <dbReference type="EMBL" id="OAV60532.1"/>
    </source>
</evidence>
<dbReference type="Pfam" id="PF01935">
    <property type="entry name" value="DUF87"/>
    <property type="match status" value="1"/>
</dbReference>
<name>A0A1B7LYR9_9MICC</name>
<dbReference type="PANTHER" id="PTHR42957:SF1">
    <property type="entry name" value="HELICASE MJ1565-RELATED"/>
    <property type="match status" value="1"/>
</dbReference>
<dbReference type="InterPro" id="IPR008571">
    <property type="entry name" value="HerA-like"/>
</dbReference>
<dbReference type="OrthoDB" id="9806951at2"/>
<protein>
    <submittedName>
        <fullName evidence="2">ATPase</fullName>
    </submittedName>
</protein>
<keyword evidence="3" id="KW-1185">Reference proteome</keyword>
<sequence>MTLLSIGTMIDDSEISVTLDARRFNRHTFWCGQSGSGKTYALGVVLEQLLLHTALPIVILDPNADFVRIRETRASSSAATAKKLASMDLRVFRSGDGADERLHARYLDLSTASKAAVLQLDPIADAEEYNVLLRSDQLVTSFDTSQMLATLRSSGDPWRLKLANRIENLQILEWDLWSRGGSSVVDVIDERPRASVLDLGGFANPAEPKVAALAVLEHLWSERESRRPILIVLDEAHNLCPPDPQTDVEHALTKQLVQIAAEGRKFGLWLLLSTQRPTKIHPNILSQCDNLALMRMNAPRDLAEIAEVFGFASEDAIRRSAQFQQGQAFFAGSFISEPTFVQLGQRITEEAGGDVKVPLLGEL</sequence>
<dbReference type="AlphaFoldDB" id="A0A1B7LYR9"/>
<reference evidence="2 3" key="1">
    <citation type="submission" date="2016-04" db="EMBL/GenBank/DDBJ databases">
        <title>First whole genome shotgun sequence of the bacterium Enteractinococcus sp. strain UASWS1574.</title>
        <authorList>
            <person name="Crovadore J."/>
            <person name="Chablais R."/>
            <person name="Lefort F."/>
        </authorList>
    </citation>
    <scope>NUCLEOTIDE SEQUENCE [LARGE SCALE GENOMIC DNA]</scope>
    <source>
        <strain evidence="2 3">UASWS1574</strain>
    </source>
</reference>
<evidence type="ECO:0000259" key="1">
    <source>
        <dbReference type="Pfam" id="PF01935"/>
    </source>
</evidence>